<dbReference type="Pfam" id="PF01609">
    <property type="entry name" value="DDE_Tnp_1"/>
    <property type="match status" value="1"/>
</dbReference>
<dbReference type="OrthoDB" id="9796012at2"/>
<dbReference type="Proteomes" id="UP000054785">
    <property type="component" value="Unassembled WGS sequence"/>
</dbReference>
<sequence>MREYSRFPAKITVRETRVTLHNPGFRDKTMVLVTTLVDAKDVTIDDLCELYGFRWFVELDLRSVKEVMRMGILRGKTPEMVKKEIWAHVLAYNLVRKMMLQAAMRYNQSPRSMSFKLALQMISAFRQAGSLSESDQEVYTALLKALVSKKTVKQNRPSQPRVVKRRPKAFPRMQKPRADYLEIEAVA</sequence>
<dbReference type="InterPro" id="IPR002559">
    <property type="entry name" value="Transposase_11"/>
</dbReference>
<evidence type="ECO:0000313" key="1">
    <source>
        <dbReference type="EMBL" id="KTD03838.1"/>
    </source>
</evidence>
<dbReference type="GO" id="GO:0003677">
    <property type="term" value="F:DNA binding"/>
    <property type="evidence" value="ECO:0007669"/>
    <property type="project" value="InterPro"/>
</dbReference>
<dbReference type="PANTHER" id="PTHR37529:SF1">
    <property type="entry name" value="TRANSPOSASE INSG FOR INSERTION SEQUENCE ELEMENT IS4-RELATED"/>
    <property type="match status" value="1"/>
</dbReference>
<dbReference type="SUPFAM" id="SSF53098">
    <property type="entry name" value="Ribonuclease H-like"/>
    <property type="match status" value="1"/>
</dbReference>
<protein>
    <submittedName>
        <fullName evidence="1">Uncharacterized protein</fullName>
    </submittedName>
</protein>
<accession>A0A0W0U703</accession>
<dbReference type="PANTHER" id="PTHR37529">
    <property type="entry name" value="TRANSPOSASE INSG FOR INSERTION SEQUENCE ELEMENT IS4-RELATED"/>
    <property type="match status" value="1"/>
</dbReference>
<evidence type="ECO:0000313" key="2">
    <source>
        <dbReference type="Proteomes" id="UP000054785"/>
    </source>
</evidence>
<dbReference type="AlphaFoldDB" id="A0A0W0U703"/>
<dbReference type="GO" id="GO:0004803">
    <property type="term" value="F:transposase activity"/>
    <property type="evidence" value="ECO:0007669"/>
    <property type="project" value="InterPro"/>
</dbReference>
<dbReference type="GO" id="GO:0006313">
    <property type="term" value="P:DNA transposition"/>
    <property type="evidence" value="ECO:0007669"/>
    <property type="project" value="InterPro"/>
</dbReference>
<keyword evidence="2" id="KW-1185">Reference proteome</keyword>
<gene>
    <name evidence="1" type="ORF">Lgee_0495</name>
</gene>
<comment type="caution">
    <text evidence="1">The sequence shown here is derived from an EMBL/GenBank/DDBJ whole genome shotgun (WGS) entry which is preliminary data.</text>
</comment>
<reference evidence="1 2" key="1">
    <citation type="submission" date="2015-11" db="EMBL/GenBank/DDBJ databases">
        <title>Genomic analysis of 38 Legionella species identifies large and diverse effector repertoires.</title>
        <authorList>
            <person name="Burstein D."/>
            <person name="Amaro F."/>
            <person name="Zusman T."/>
            <person name="Lifshitz Z."/>
            <person name="Cohen O."/>
            <person name="Gilbert J.A."/>
            <person name="Pupko T."/>
            <person name="Shuman H.A."/>
            <person name="Segal G."/>
        </authorList>
    </citation>
    <scope>NUCLEOTIDE SEQUENCE [LARGE SCALE GENOMIC DNA]</scope>
    <source>
        <strain evidence="1 2">ATCC 49504</strain>
    </source>
</reference>
<organism evidence="1 2">
    <name type="scientific">Legionella geestiana</name>
    <dbReference type="NCBI Taxonomy" id="45065"/>
    <lineage>
        <taxon>Bacteria</taxon>
        <taxon>Pseudomonadati</taxon>
        <taxon>Pseudomonadota</taxon>
        <taxon>Gammaproteobacteria</taxon>
        <taxon>Legionellales</taxon>
        <taxon>Legionellaceae</taxon>
        <taxon>Legionella</taxon>
    </lineage>
</organism>
<dbReference type="InterPro" id="IPR012337">
    <property type="entry name" value="RNaseH-like_sf"/>
</dbReference>
<name>A0A0W0U703_9GAMM</name>
<dbReference type="RefSeq" id="WP_051550940.1">
    <property type="nucleotide sequence ID" value="NZ_LNYC01000009.1"/>
</dbReference>
<proteinExistence type="predicted"/>
<dbReference type="PATRIC" id="fig|45065.4.peg.531"/>
<dbReference type="EMBL" id="LNYC01000009">
    <property type="protein sequence ID" value="KTD03838.1"/>
    <property type="molecule type" value="Genomic_DNA"/>
</dbReference>